<dbReference type="Proteomes" id="UP001497623">
    <property type="component" value="Unassembled WGS sequence"/>
</dbReference>
<evidence type="ECO:0000256" key="6">
    <source>
        <dbReference type="PIRSR" id="PIRSR601211-3"/>
    </source>
</evidence>
<evidence type="ECO:0000313" key="11">
    <source>
        <dbReference type="Proteomes" id="UP001497623"/>
    </source>
</evidence>
<dbReference type="CDD" id="cd00125">
    <property type="entry name" value="PLA2c"/>
    <property type="match status" value="1"/>
</dbReference>
<dbReference type="InterPro" id="IPR036444">
    <property type="entry name" value="PLipase_A2_dom_sf"/>
</dbReference>
<dbReference type="GO" id="GO:0005509">
    <property type="term" value="F:calcium ion binding"/>
    <property type="evidence" value="ECO:0007669"/>
    <property type="project" value="InterPro"/>
</dbReference>
<evidence type="ECO:0000259" key="9">
    <source>
        <dbReference type="SMART" id="SM00085"/>
    </source>
</evidence>
<dbReference type="PANTHER" id="PTHR11716">
    <property type="entry name" value="PHOSPHOLIPASE A2 FAMILY MEMBER"/>
    <property type="match status" value="1"/>
</dbReference>
<reference evidence="10 11" key="1">
    <citation type="submission" date="2024-05" db="EMBL/GenBank/DDBJ databases">
        <authorList>
            <person name="Wallberg A."/>
        </authorList>
    </citation>
    <scope>NUCLEOTIDE SEQUENCE [LARGE SCALE GENOMIC DNA]</scope>
</reference>
<feature type="disulfide bond" evidence="6">
    <location>
        <begin position="60"/>
        <end position="77"/>
    </location>
</feature>
<comment type="cofactor">
    <cofactor evidence="5">
        <name>Ca(2+)</name>
        <dbReference type="ChEBI" id="CHEBI:29108"/>
    </cofactor>
    <text evidence="5">Binds 1 Ca(2+) ion per subunit.</text>
</comment>
<feature type="binding site" evidence="5">
    <location>
        <position position="81"/>
    </location>
    <ligand>
        <name>Ca(2+)</name>
        <dbReference type="ChEBI" id="CHEBI:29108"/>
    </ligand>
</feature>
<evidence type="ECO:0000256" key="4">
    <source>
        <dbReference type="PIRSR" id="PIRSR601211-1"/>
    </source>
</evidence>
<feature type="disulfide bond" evidence="6">
    <location>
        <begin position="76"/>
        <end position="135"/>
    </location>
</feature>
<evidence type="ECO:0000256" key="3">
    <source>
        <dbReference type="ARBA" id="ARBA00023157"/>
    </source>
</evidence>
<dbReference type="PANTHER" id="PTHR11716:SF51">
    <property type="entry name" value="PHOSPHOLIPASE A2"/>
    <property type="match status" value="1"/>
</dbReference>
<accession>A0AAV2R432</accession>
<dbReference type="GO" id="GO:0050482">
    <property type="term" value="P:arachidonate secretion"/>
    <property type="evidence" value="ECO:0007669"/>
    <property type="project" value="InterPro"/>
</dbReference>
<keyword evidence="8" id="KW-0443">Lipid metabolism</keyword>
<dbReference type="AlphaFoldDB" id="A0AAV2R432"/>
<dbReference type="GO" id="GO:0047498">
    <property type="term" value="F:calcium-dependent phospholipase A2 activity"/>
    <property type="evidence" value="ECO:0007669"/>
    <property type="project" value="TreeGrafter"/>
</dbReference>
<comment type="catalytic activity">
    <reaction evidence="8">
        <text>a 1,2-diacyl-sn-glycero-3-phosphocholine + H2O = a 1-acyl-sn-glycero-3-phosphocholine + a fatty acid + H(+)</text>
        <dbReference type="Rhea" id="RHEA:15801"/>
        <dbReference type="ChEBI" id="CHEBI:15377"/>
        <dbReference type="ChEBI" id="CHEBI:15378"/>
        <dbReference type="ChEBI" id="CHEBI:28868"/>
        <dbReference type="ChEBI" id="CHEBI:57643"/>
        <dbReference type="ChEBI" id="CHEBI:58168"/>
        <dbReference type="EC" id="3.1.1.4"/>
    </reaction>
</comment>
<gene>
    <name evidence="10" type="ORF">MNOR_LOCUS20604</name>
</gene>
<name>A0AAV2R432_MEGNR</name>
<dbReference type="InterPro" id="IPR033113">
    <property type="entry name" value="PLA2_histidine"/>
</dbReference>
<evidence type="ECO:0000256" key="1">
    <source>
        <dbReference type="ARBA" id="ARBA00004613"/>
    </source>
</evidence>
<dbReference type="Pfam" id="PF00068">
    <property type="entry name" value="Phospholip_A2_1"/>
    <property type="match status" value="1"/>
</dbReference>
<comment type="caution">
    <text evidence="10">The sequence shown here is derived from an EMBL/GenBank/DDBJ whole genome shotgun (WGS) entry which is preliminary data.</text>
</comment>
<proteinExistence type="inferred from homology"/>
<dbReference type="GO" id="GO:0016042">
    <property type="term" value="P:lipid catabolic process"/>
    <property type="evidence" value="ECO:0007669"/>
    <property type="project" value="InterPro"/>
</dbReference>
<dbReference type="PRINTS" id="PR00389">
    <property type="entry name" value="PHPHLIPASEA2"/>
</dbReference>
<feature type="active site" evidence="4">
    <location>
        <position position="80"/>
    </location>
</feature>
<dbReference type="Gene3D" id="1.20.90.10">
    <property type="entry name" value="Phospholipase A2 domain"/>
    <property type="match status" value="1"/>
</dbReference>
<comment type="similarity">
    <text evidence="7">Belongs to the phospholipase A2 family.</text>
</comment>
<feature type="disulfide bond" evidence="6">
    <location>
        <begin position="83"/>
        <end position="128"/>
    </location>
</feature>
<feature type="active site" evidence="4">
    <location>
        <position position="129"/>
    </location>
</feature>
<evidence type="ECO:0000256" key="2">
    <source>
        <dbReference type="ARBA" id="ARBA00022525"/>
    </source>
</evidence>
<feature type="disulfide bond" evidence="6">
    <location>
        <begin position="115"/>
        <end position="126"/>
    </location>
</feature>
<dbReference type="EC" id="3.1.1.4" evidence="8"/>
<evidence type="ECO:0000256" key="5">
    <source>
        <dbReference type="PIRSR" id="PIRSR601211-2"/>
    </source>
</evidence>
<keyword evidence="11" id="KW-1185">Reference proteome</keyword>
<dbReference type="SMART" id="SM00085">
    <property type="entry name" value="PA2c"/>
    <property type="match status" value="1"/>
</dbReference>
<feature type="binding site" evidence="5">
    <location>
        <position position="61"/>
    </location>
    <ligand>
        <name>Ca(2+)</name>
        <dbReference type="ChEBI" id="CHEBI:29108"/>
    </ligand>
</feature>
<feature type="disulfide bond" evidence="6">
    <location>
        <begin position="92"/>
        <end position="121"/>
    </location>
</feature>
<keyword evidence="5 8" id="KW-0106">Calcium</keyword>
<sequence length="159" mass="18467">MKHIHKWQYNLFDGLLIVNSSTAVEEKGTRVKRFIGQFSDMITRVTRRNALLFNAYGNHCGFSCSPLPPIDDLDRCCQGHDKCYAHVSDSICSRSWVLASFIFYNWSWDGRKLSCNDVDRCHFEKCMCDKKAAECFANNSYDRQQKKLSILDILITKHQ</sequence>
<keyword evidence="5" id="KW-0479">Metal-binding</keyword>
<evidence type="ECO:0000313" key="10">
    <source>
        <dbReference type="EMBL" id="CAL4115184.1"/>
    </source>
</evidence>
<keyword evidence="3 6" id="KW-1015">Disulfide bond</keyword>
<keyword evidence="2 8" id="KW-0964">Secreted</keyword>
<keyword evidence="8" id="KW-0378">Hydrolase</keyword>
<evidence type="ECO:0000256" key="7">
    <source>
        <dbReference type="RuleBase" id="RU003654"/>
    </source>
</evidence>
<dbReference type="GO" id="GO:0005576">
    <property type="term" value="C:extracellular region"/>
    <property type="evidence" value="ECO:0007669"/>
    <property type="project" value="UniProtKB-SubCell"/>
</dbReference>
<dbReference type="SUPFAM" id="SSF48619">
    <property type="entry name" value="Phospholipase A2, PLA2"/>
    <property type="match status" value="1"/>
</dbReference>
<protein>
    <recommendedName>
        <fullName evidence="8">Phospholipase A2</fullName>
        <ecNumber evidence="8">3.1.1.4</ecNumber>
    </recommendedName>
</protein>
<dbReference type="GO" id="GO:0006644">
    <property type="term" value="P:phospholipid metabolic process"/>
    <property type="evidence" value="ECO:0007669"/>
    <property type="project" value="InterPro"/>
</dbReference>
<comment type="subcellular location">
    <subcellularLocation>
        <location evidence="1 8">Secreted</location>
    </subcellularLocation>
</comment>
<dbReference type="PROSITE" id="PS00118">
    <property type="entry name" value="PA2_HIS"/>
    <property type="match status" value="1"/>
</dbReference>
<organism evidence="10 11">
    <name type="scientific">Meganyctiphanes norvegica</name>
    <name type="common">Northern krill</name>
    <name type="synonym">Thysanopoda norvegica</name>
    <dbReference type="NCBI Taxonomy" id="48144"/>
    <lineage>
        <taxon>Eukaryota</taxon>
        <taxon>Metazoa</taxon>
        <taxon>Ecdysozoa</taxon>
        <taxon>Arthropoda</taxon>
        <taxon>Crustacea</taxon>
        <taxon>Multicrustacea</taxon>
        <taxon>Malacostraca</taxon>
        <taxon>Eumalacostraca</taxon>
        <taxon>Eucarida</taxon>
        <taxon>Euphausiacea</taxon>
        <taxon>Euphausiidae</taxon>
        <taxon>Meganyctiphanes</taxon>
    </lineage>
</organism>
<feature type="domain" description="Phospholipase A2-like central" evidence="9">
    <location>
        <begin position="34"/>
        <end position="155"/>
    </location>
</feature>
<dbReference type="GO" id="GO:0005543">
    <property type="term" value="F:phospholipid binding"/>
    <property type="evidence" value="ECO:0007669"/>
    <property type="project" value="TreeGrafter"/>
</dbReference>
<evidence type="ECO:0000256" key="8">
    <source>
        <dbReference type="RuleBase" id="RU361236"/>
    </source>
</evidence>
<dbReference type="InterPro" id="IPR001211">
    <property type="entry name" value="PLA2"/>
</dbReference>
<dbReference type="InterPro" id="IPR016090">
    <property type="entry name" value="PLA2-like_dom"/>
</dbReference>
<dbReference type="EMBL" id="CAXKWB010016038">
    <property type="protein sequence ID" value="CAL4115184.1"/>
    <property type="molecule type" value="Genomic_DNA"/>
</dbReference>